<dbReference type="RefSeq" id="WP_275569187.1">
    <property type="nucleotide sequence ID" value="NZ_JARGYC010000073.1"/>
</dbReference>
<dbReference type="InterPro" id="IPR001714">
    <property type="entry name" value="Pept_M24_MAP"/>
</dbReference>
<dbReference type="Gene3D" id="3.40.350.10">
    <property type="entry name" value="Creatinase/prolidase N-terminal domain"/>
    <property type="match status" value="1"/>
</dbReference>
<dbReference type="CDD" id="cd01066">
    <property type="entry name" value="APP_MetAP"/>
    <property type="match status" value="1"/>
</dbReference>
<dbReference type="Proteomes" id="UP001220964">
    <property type="component" value="Unassembled WGS sequence"/>
</dbReference>
<dbReference type="EMBL" id="JARGYC010000073">
    <property type="protein sequence ID" value="MDF0603064.1"/>
    <property type="molecule type" value="Genomic_DNA"/>
</dbReference>
<dbReference type="PANTHER" id="PTHR46112">
    <property type="entry name" value="AMINOPEPTIDASE"/>
    <property type="match status" value="1"/>
</dbReference>
<dbReference type="InterPro" id="IPR029149">
    <property type="entry name" value="Creatin/AminoP/Spt16_N"/>
</dbReference>
<sequence>MTERGPVFGAAEYRRRAAALQAEMAAAGLDALLLTTAPDVFYVTGFLTRFWESPARPWFVVLPASGDPVAVIPAIGAALMRRTWLSDIRIWEAPDPEDDGVGLLSGTLCDLVPARGRVGLPMGPETHLRMPLADYARLAERIAPRRIADATAAVQRVREIKSEVEVAAIREICAIAGAAFDRVPEIARAGTPLERVFRGFQAALLEAGADWVSYVAGGAGPGGYGDVISPAGPEPLAPGDVLMLDTGAVRGGYFCDFDRNFAIGPAPDAARRAHAALYAATETALAELRPGMLARDAHRLLSEALSAQGATPGGGRLGHGLGLALTEWPSFTPKDATELRAGMVLAIEPGVQVAPGRILVHEENIVLRADGPELLSPRAPAALPEIAP</sequence>
<evidence type="ECO:0000313" key="3">
    <source>
        <dbReference type="EMBL" id="MDF0603064.1"/>
    </source>
</evidence>
<evidence type="ECO:0000313" key="4">
    <source>
        <dbReference type="Proteomes" id="UP001220964"/>
    </source>
</evidence>
<dbReference type="GO" id="GO:0004177">
    <property type="term" value="F:aminopeptidase activity"/>
    <property type="evidence" value="ECO:0007669"/>
    <property type="project" value="UniProtKB-ARBA"/>
</dbReference>
<evidence type="ECO:0000259" key="1">
    <source>
        <dbReference type="Pfam" id="PF00557"/>
    </source>
</evidence>
<dbReference type="Pfam" id="PF01321">
    <property type="entry name" value="Creatinase_N"/>
    <property type="match status" value="1"/>
</dbReference>
<dbReference type="SUPFAM" id="SSF53092">
    <property type="entry name" value="Creatinase/prolidase N-terminal domain"/>
    <property type="match status" value="1"/>
</dbReference>
<dbReference type="Pfam" id="PF00557">
    <property type="entry name" value="Peptidase_M24"/>
    <property type="match status" value="1"/>
</dbReference>
<dbReference type="PANTHER" id="PTHR46112:SF2">
    <property type="entry name" value="XAA-PRO AMINOPEPTIDASE P-RELATED"/>
    <property type="match status" value="1"/>
</dbReference>
<dbReference type="InterPro" id="IPR000994">
    <property type="entry name" value="Pept_M24"/>
</dbReference>
<feature type="domain" description="Peptidase M24" evidence="1">
    <location>
        <begin position="168"/>
        <end position="367"/>
    </location>
</feature>
<gene>
    <name evidence="3" type="ORF">P1J78_20150</name>
</gene>
<proteinExistence type="predicted"/>
<dbReference type="InterPro" id="IPR050659">
    <property type="entry name" value="Peptidase_M24B"/>
</dbReference>
<dbReference type="AlphaFoldDB" id="A0AAE3NVK6"/>
<dbReference type="SUPFAM" id="SSF55920">
    <property type="entry name" value="Creatinase/aminopeptidase"/>
    <property type="match status" value="1"/>
</dbReference>
<evidence type="ECO:0000259" key="2">
    <source>
        <dbReference type="Pfam" id="PF01321"/>
    </source>
</evidence>
<name>A0AAE3NVK6_9RHOB</name>
<dbReference type="GO" id="GO:0008235">
    <property type="term" value="F:metalloexopeptidase activity"/>
    <property type="evidence" value="ECO:0007669"/>
    <property type="project" value="UniProtKB-ARBA"/>
</dbReference>
<accession>A0AAE3NVK6</accession>
<reference evidence="3" key="1">
    <citation type="submission" date="2023-03" db="EMBL/GenBank/DDBJ databases">
        <title>Multiphase analysis and comparison of six strains from genera Psychromarinibacter, Lutimaribacter, and Maritimibacter, including a novel species: Psychromarinibacter sediminicola sp. nov.</title>
        <authorList>
            <person name="Wang Y.-H."/>
            <person name="Ye M.-Q."/>
            <person name="Du Z.-J."/>
        </authorList>
    </citation>
    <scope>NUCLEOTIDE SEQUENCE</scope>
    <source>
        <strain evidence="3">C21-152</strain>
    </source>
</reference>
<dbReference type="PRINTS" id="PR00599">
    <property type="entry name" value="MAPEPTIDASE"/>
</dbReference>
<protein>
    <submittedName>
        <fullName evidence="3">Xaa-Pro peptidase family protein</fullName>
    </submittedName>
</protein>
<feature type="domain" description="Creatinase N-terminal" evidence="2">
    <location>
        <begin position="16"/>
        <end position="160"/>
    </location>
</feature>
<organism evidence="3 4">
    <name type="scientific">Psychromarinibacter sediminicola</name>
    <dbReference type="NCBI Taxonomy" id="3033385"/>
    <lineage>
        <taxon>Bacteria</taxon>
        <taxon>Pseudomonadati</taxon>
        <taxon>Pseudomonadota</taxon>
        <taxon>Alphaproteobacteria</taxon>
        <taxon>Rhodobacterales</taxon>
        <taxon>Paracoccaceae</taxon>
        <taxon>Psychromarinibacter</taxon>
    </lineage>
</organism>
<dbReference type="InterPro" id="IPR036005">
    <property type="entry name" value="Creatinase/aminopeptidase-like"/>
</dbReference>
<dbReference type="Gene3D" id="3.90.230.10">
    <property type="entry name" value="Creatinase/methionine aminopeptidase superfamily"/>
    <property type="match status" value="1"/>
</dbReference>
<dbReference type="InterPro" id="IPR000587">
    <property type="entry name" value="Creatinase_N"/>
</dbReference>
<keyword evidence="4" id="KW-1185">Reference proteome</keyword>
<comment type="caution">
    <text evidence="3">The sequence shown here is derived from an EMBL/GenBank/DDBJ whole genome shotgun (WGS) entry which is preliminary data.</text>
</comment>